<dbReference type="EMBL" id="CAJJDP010000035">
    <property type="protein sequence ID" value="CAD8158695.1"/>
    <property type="molecule type" value="Genomic_DNA"/>
</dbReference>
<accession>A0A8S1U0F9</accession>
<dbReference type="AlphaFoldDB" id="A0A8S1U0F9"/>
<name>A0A8S1U0F9_PAROT</name>
<evidence type="ECO:0000256" key="1">
    <source>
        <dbReference type="SAM" id="SignalP"/>
    </source>
</evidence>
<gene>
    <name evidence="2" type="ORF">POCTA_138.1.T0350341</name>
</gene>
<keyword evidence="3" id="KW-1185">Reference proteome</keyword>
<comment type="caution">
    <text evidence="2">The sequence shown here is derived from an EMBL/GenBank/DDBJ whole genome shotgun (WGS) entry which is preliminary data.</text>
</comment>
<reference evidence="2" key="1">
    <citation type="submission" date="2021-01" db="EMBL/GenBank/DDBJ databases">
        <authorList>
            <consortium name="Genoscope - CEA"/>
            <person name="William W."/>
        </authorList>
    </citation>
    <scope>NUCLEOTIDE SEQUENCE</scope>
</reference>
<sequence>MIILISLMTSLELLVTSPHVVIEQPVATQVQIQLGRACICMLFLADKVVYMIALIVQAIRKINPDQNVQFKIEAVQIGSKKLQHQTTK</sequence>
<protein>
    <recommendedName>
        <fullName evidence="4">Secreted protein</fullName>
    </recommendedName>
</protein>
<evidence type="ECO:0000313" key="3">
    <source>
        <dbReference type="Proteomes" id="UP000683925"/>
    </source>
</evidence>
<keyword evidence="1" id="KW-0732">Signal</keyword>
<feature type="chain" id="PRO_5035837543" description="Secreted protein" evidence="1">
    <location>
        <begin position="19"/>
        <end position="88"/>
    </location>
</feature>
<feature type="signal peptide" evidence="1">
    <location>
        <begin position="1"/>
        <end position="18"/>
    </location>
</feature>
<organism evidence="2 3">
    <name type="scientific">Paramecium octaurelia</name>
    <dbReference type="NCBI Taxonomy" id="43137"/>
    <lineage>
        <taxon>Eukaryota</taxon>
        <taxon>Sar</taxon>
        <taxon>Alveolata</taxon>
        <taxon>Ciliophora</taxon>
        <taxon>Intramacronucleata</taxon>
        <taxon>Oligohymenophorea</taxon>
        <taxon>Peniculida</taxon>
        <taxon>Parameciidae</taxon>
        <taxon>Paramecium</taxon>
    </lineage>
</organism>
<proteinExistence type="predicted"/>
<evidence type="ECO:0008006" key="4">
    <source>
        <dbReference type="Google" id="ProtNLM"/>
    </source>
</evidence>
<dbReference type="Proteomes" id="UP000683925">
    <property type="component" value="Unassembled WGS sequence"/>
</dbReference>
<evidence type="ECO:0000313" key="2">
    <source>
        <dbReference type="EMBL" id="CAD8158695.1"/>
    </source>
</evidence>